<dbReference type="Proteomes" id="UP000318437">
    <property type="component" value="Unassembled WGS sequence"/>
</dbReference>
<dbReference type="Pfam" id="PF01345">
    <property type="entry name" value="DUF11"/>
    <property type="match status" value="1"/>
</dbReference>
<dbReference type="AlphaFoldDB" id="A0A5C6CJ83"/>
<evidence type="ECO:0000259" key="1">
    <source>
        <dbReference type="Pfam" id="PF01345"/>
    </source>
</evidence>
<dbReference type="InterPro" id="IPR047589">
    <property type="entry name" value="DUF11_rpt"/>
</dbReference>
<feature type="domain" description="DUF11" evidence="1">
    <location>
        <begin position="306"/>
        <end position="397"/>
    </location>
</feature>
<accession>A0A5C6CJ83</accession>
<dbReference type="OrthoDB" id="252486at2"/>
<organism evidence="2 3">
    <name type="scientific">Bythopirellula polymerisocia</name>
    <dbReference type="NCBI Taxonomy" id="2528003"/>
    <lineage>
        <taxon>Bacteria</taxon>
        <taxon>Pseudomonadati</taxon>
        <taxon>Planctomycetota</taxon>
        <taxon>Planctomycetia</taxon>
        <taxon>Pirellulales</taxon>
        <taxon>Lacipirellulaceae</taxon>
        <taxon>Bythopirellula</taxon>
    </lineage>
</organism>
<keyword evidence="3" id="KW-1185">Reference proteome</keyword>
<protein>
    <recommendedName>
        <fullName evidence="1">DUF11 domain-containing protein</fullName>
    </recommendedName>
</protein>
<dbReference type="EMBL" id="SJPS01000006">
    <property type="protein sequence ID" value="TWU23524.1"/>
    <property type="molecule type" value="Genomic_DNA"/>
</dbReference>
<dbReference type="InterPro" id="IPR001434">
    <property type="entry name" value="OmcB-like_DUF11"/>
</dbReference>
<name>A0A5C6CJ83_9BACT</name>
<dbReference type="PROSITE" id="PS51257">
    <property type="entry name" value="PROKAR_LIPOPROTEIN"/>
    <property type="match status" value="1"/>
</dbReference>
<evidence type="ECO:0000313" key="2">
    <source>
        <dbReference type="EMBL" id="TWU23524.1"/>
    </source>
</evidence>
<proteinExistence type="predicted"/>
<evidence type="ECO:0000313" key="3">
    <source>
        <dbReference type="Proteomes" id="UP000318437"/>
    </source>
</evidence>
<sequence length="398" mass="43505">MWFRYIVVAFVVLILCSCRAIGPQGQVGSYRQPGPEANPFAAAQPQRQVMPVVYHQDQHLPPPIERQAEYAAGIRPAQCQMPGCSCCNGCGDCGIVGPRDEYLCDGGDSRLPAGVKADWEIVGLEQEDTVAHYDTVDGRTIITPSNRVCIYAPRFGVVRRVIDLHEYARYDAAIGYGQATALAKIDERERPAHSINKLEPTINRVQDPASLLRERQQLGELGREERLAAEIGTLSPYCDLQVVKAGIFVGDEKVKIARSSLAAITWTGDQSPQITVDSRNAVAAVSDRQPGVIYHLEEPNKPCLRLIKLASCGSAKQGEIVEFTLRLDNVGNREMGNVTVVDNLTTRLEYVPDSAKASVAADFSTEPNSGGSEVLRWEIKEPLEAGAGCILQFKCKVL</sequence>
<comment type="caution">
    <text evidence="2">The sequence shown here is derived from an EMBL/GenBank/DDBJ whole genome shotgun (WGS) entry which is preliminary data.</text>
</comment>
<gene>
    <name evidence="2" type="ORF">Pla144_36990</name>
</gene>
<reference evidence="2 3" key="1">
    <citation type="submission" date="2019-02" db="EMBL/GenBank/DDBJ databases">
        <title>Deep-cultivation of Planctomycetes and their phenomic and genomic characterization uncovers novel biology.</title>
        <authorList>
            <person name="Wiegand S."/>
            <person name="Jogler M."/>
            <person name="Boedeker C."/>
            <person name="Pinto D."/>
            <person name="Vollmers J."/>
            <person name="Rivas-Marin E."/>
            <person name="Kohn T."/>
            <person name="Peeters S.H."/>
            <person name="Heuer A."/>
            <person name="Rast P."/>
            <person name="Oberbeckmann S."/>
            <person name="Bunk B."/>
            <person name="Jeske O."/>
            <person name="Meyerdierks A."/>
            <person name="Storesund J.E."/>
            <person name="Kallscheuer N."/>
            <person name="Luecker S."/>
            <person name="Lage O.M."/>
            <person name="Pohl T."/>
            <person name="Merkel B.J."/>
            <person name="Hornburger P."/>
            <person name="Mueller R.-W."/>
            <person name="Bruemmer F."/>
            <person name="Labrenz M."/>
            <person name="Spormann A.M."/>
            <person name="Op Den Camp H."/>
            <person name="Overmann J."/>
            <person name="Amann R."/>
            <person name="Jetten M.S.M."/>
            <person name="Mascher T."/>
            <person name="Medema M.H."/>
            <person name="Devos D.P."/>
            <person name="Kaster A.-K."/>
            <person name="Ovreas L."/>
            <person name="Rohde M."/>
            <person name="Galperin M.Y."/>
            <person name="Jogler C."/>
        </authorList>
    </citation>
    <scope>NUCLEOTIDE SEQUENCE [LARGE SCALE GENOMIC DNA]</scope>
    <source>
        <strain evidence="2 3">Pla144</strain>
    </source>
</reference>
<dbReference type="NCBIfam" id="TIGR01451">
    <property type="entry name" value="B_ant_repeat"/>
    <property type="match status" value="1"/>
</dbReference>